<organism evidence="2 3">
    <name type="scientific">Pararge aegeria aegeria</name>
    <dbReference type="NCBI Taxonomy" id="348720"/>
    <lineage>
        <taxon>Eukaryota</taxon>
        <taxon>Metazoa</taxon>
        <taxon>Ecdysozoa</taxon>
        <taxon>Arthropoda</taxon>
        <taxon>Hexapoda</taxon>
        <taxon>Insecta</taxon>
        <taxon>Pterygota</taxon>
        <taxon>Neoptera</taxon>
        <taxon>Endopterygota</taxon>
        <taxon>Lepidoptera</taxon>
        <taxon>Glossata</taxon>
        <taxon>Ditrysia</taxon>
        <taxon>Papilionoidea</taxon>
        <taxon>Nymphalidae</taxon>
        <taxon>Satyrinae</taxon>
        <taxon>Satyrini</taxon>
        <taxon>Parargina</taxon>
        <taxon>Pararge</taxon>
    </lineage>
</organism>
<comment type="caution">
    <text evidence="2">The sequence shown here is derived from an EMBL/GenBank/DDBJ whole genome shotgun (WGS) entry which is preliminary data.</text>
</comment>
<protein>
    <submittedName>
        <fullName evidence="2">Jg7919 protein</fullName>
    </submittedName>
</protein>
<name>A0A8S4R3U5_9NEOP</name>
<evidence type="ECO:0000259" key="1">
    <source>
        <dbReference type="PROSITE" id="PS50878"/>
    </source>
</evidence>
<dbReference type="GO" id="GO:0071897">
    <property type="term" value="P:DNA biosynthetic process"/>
    <property type="evidence" value="ECO:0007669"/>
    <property type="project" value="UniProtKB-ARBA"/>
</dbReference>
<gene>
    <name evidence="2" type="primary">jg7919</name>
    <name evidence="2" type="ORF">PAEG_LOCUS9467</name>
</gene>
<feature type="domain" description="Reverse transcriptase" evidence="1">
    <location>
        <begin position="263"/>
        <end position="413"/>
    </location>
</feature>
<dbReference type="AlphaFoldDB" id="A0A8S4R3U5"/>
<evidence type="ECO:0000313" key="2">
    <source>
        <dbReference type="EMBL" id="CAH2230213.1"/>
    </source>
</evidence>
<dbReference type="PANTHER" id="PTHR47510:SF3">
    <property type="entry name" value="ENDO_EXONUCLEASE_PHOSPHATASE DOMAIN-CONTAINING PROTEIN"/>
    <property type="match status" value="1"/>
</dbReference>
<accession>A0A8S4R3U5</accession>
<reference evidence="2" key="1">
    <citation type="submission" date="2022-03" db="EMBL/GenBank/DDBJ databases">
        <authorList>
            <person name="Lindestad O."/>
        </authorList>
    </citation>
    <scope>NUCLEOTIDE SEQUENCE</scope>
</reference>
<dbReference type="OrthoDB" id="445826at2759"/>
<proteinExistence type="predicted"/>
<dbReference type="Pfam" id="PF00078">
    <property type="entry name" value="RVT_1"/>
    <property type="match status" value="1"/>
</dbReference>
<dbReference type="PROSITE" id="PS50878">
    <property type="entry name" value="RT_POL"/>
    <property type="match status" value="1"/>
</dbReference>
<evidence type="ECO:0000313" key="3">
    <source>
        <dbReference type="Proteomes" id="UP000838756"/>
    </source>
</evidence>
<keyword evidence="3" id="KW-1185">Reference proteome</keyword>
<dbReference type="EMBL" id="CAKXAJ010024784">
    <property type="protein sequence ID" value="CAH2230213.1"/>
    <property type="molecule type" value="Genomic_DNA"/>
</dbReference>
<dbReference type="Proteomes" id="UP000838756">
    <property type="component" value="Unassembled WGS sequence"/>
</dbReference>
<dbReference type="CDD" id="cd01650">
    <property type="entry name" value="RT_nLTR_like"/>
    <property type="match status" value="1"/>
</dbReference>
<dbReference type="InterPro" id="IPR000477">
    <property type="entry name" value="RT_dom"/>
</dbReference>
<dbReference type="InterPro" id="IPR043502">
    <property type="entry name" value="DNA/RNA_pol_sf"/>
</dbReference>
<sequence length="413" mass="47484">MPPSSKTINRAKLKQDIDAIRKDLSVIDWSQIFDSRDLNKTVISFCFRLSQIISKHTNIITLKRRERAIKPWITPGLIRCMRHRDRLHMQARKYPDDILKRIIYTRYRNFCNNLLRKLKRQYDDVSLSTNLKNPKKMWRSIKDICHLTTKIQDPYELLNTEGAADAKVSLDKCNIYFSTVGQTLANSILHELQTDEKKLAAKVKPRHQILNSFFMTPTDEHEVENIIMSLQNDKAPGIDGLSNALLKEIKDVIISPLTTIFNQSLLTGVFPEQWKIACIKPIYKAGTKNSPQNYRPISLLTAFSKLLEKVVSNRLNNFIEANNLISSRQFGFRSGKSTEDAVTLFTSTIAGHLDHNKTSLAVFLDLSKAFDTVSIPILLEKLETQFGIRGVALDWFRSYLTERKHCIRVGAYE</sequence>
<dbReference type="SUPFAM" id="SSF56672">
    <property type="entry name" value="DNA/RNA polymerases"/>
    <property type="match status" value="1"/>
</dbReference>
<dbReference type="PANTHER" id="PTHR47510">
    <property type="entry name" value="REVERSE TRANSCRIPTASE DOMAIN-CONTAINING PROTEIN"/>
    <property type="match status" value="1"/>
</dbReference>